<reference evidence="3 4" key="1">
    <citation type="submission" date="2019-10" db="EMBL/GenBank/DDBJ databases">
        <authorList>
            <person name="Palmer J.M."/>
        </authorList>
    </citation>
    <scope>NUCLEOTIDE SEQUENCE [LARGE SCALE GENOMIC DNA]</scope>
    <source>
        <strain evidence="3 4">TWF730</strain>
    </source>
</reference>
<protein>
    <recommendedName>
        <fullName evidence="5">Secreted protein</fullName>
    </recommendedName>
</protein>
<evidence type="ECO:0000256" key="2">
    <source>
        <dbReference type="SAM" id="SignalP"/>
    </source>
</evidence>
<feature type="chain" id="PRO_5043552872" description="Secreted protein" evidence="2">
    <location>
        <begin position="24"/>
        <end position="632"/>
    </location>
</feature>
<organism evidence="3 4">
    <name type="scientific">Orbilia blumenaviensis</name>
    <dbReference type="NCBI Taxonomy" id="1796055"/>
    <lineage>
        <taxon>Eukaryota</taxon>
        <taxon>Fungi</taxon>
        <taxon>Dikarya</taxon>
        <taxon>Ascomycota</taxon>
        <taxon>Pezizomycotina</taxon>
        <taxon>Orbiliomycetes</taxon>
        <taxon>Orbiliales</taxon>
        <taxon>Orbiliaceae</taxon>
        <taxon>Orbilia</taxon>
    </lineage>
</organism>
<evidence type="ECO:0000313" key="3">
    <source>
        <dbReference type="EMBL" id="KAK6357935.1"/>
    </source>
</evidence>
<accession>A0AAV9V7A6</accession>
<keyword evidence="4" id="KW-1185">Reference proteome</keyword>
<dbReference type="AlphaFoldDB" id="A0AAV9V7A6"/>
<keyword evidence="2" id="KW-0732">Signal</keyword>
<dbReference type="Proteomes" id="UP001373714">
    <property type="component" value="Unassembled WGS sequence"/>
</dbReference>
<feature type="region of interest" description="Disordered" evidence="1">
    <location>
        <begin position="307"/>
        <end position="327"/>
    </location>
</feature>
<evidence type="ECO:0000313" key="4">
    <source>
        <dbReference type="Proteomes" id="UP001373714"/>
    </source>
</evidence>
<proteinExistence type="predicted"/>
<feature type="region of interest" description="Disordered" evidence="1">
    <location>
        <begin position="223"/>
        <end position="245"/>
    </location>
</feature>
<feature type="compositionally biased region" description="Low complexity" evidence="1">
    <location>
        <begin position="583"/>
        <end position="616"/>
    </location>
</feature>
<feature type="region of interest" description="Disordered" evidence="1">
    <location>
        <begin position="583"/>
        <end position="632"/>
    </location>
</feature>
<feature type="compositionally biased region" description="Low complexity" evidence="1">
    <location>
        <begin position="223"/>
        <end position="233"/>
    </location>
</feature>
<comment type="caution">
    <text evidence="3">The sequence shown here is derived from an EMBL/GenBank/DDBJ whole genome shotgun (WGS) entry which is preliminary data.</text>
</comment>
<evidence type="ECO:0000256" key="1">
    <source>
        <dbReference type="SAM" id="MobiDB-lite"/>
    </source>
</evidence>
<sequence length="632" mass="70290">MMPLSPRISLALVCFTIVGFTQGYTIFFKEHNLEPVNFQTHDVVDTATDTCYEVTSTNPMPDIDGVGVINGAEAGVLVQTLVTSNLPGYEVQAPQNLQAIALFEGLDNYDCVGLPDAVIRFHDSQDPLQTSAQYVDLRKTDPPLEGKYRFWKPISPDSPVWSQLLVPDYGTGYVRVLRGQPQPPAYTDQDGNLLVSWQEFNNYMEAWVSLAELPQPQIPMLAGSGDSGAPSASNINNPSQSQPQDVDINSMAREGLSSQYNNMIKQEENGGGASENANALPDVKLEEITKVEDFDLFSYLDGGQRANPASVNAQRDQAGRPQNPQIPVSVPASSNVEIPVFDQSQQNNPNIRGTVDIGTQTEPQAQELRILPGDIRANLPQQNPLYISEARRPIQRVTGFRPVNQVASLLQQNPGNMQNTINNYLAEVARHDTEIRRSAQNMINRLPYAPGTTEYEMEVTRILNELEEAQGRELRRKVYRPLSDPTLDHQTARNLVELGNMYLLWEQQDKAIERILMGYDLDQVEPMDISIAKSLSAQDIRSLSPNDTLRFYLATDPQRLTELRAMQHALRARQLQMQQAQGQVQGQAQAQNQGQGQGQGQDQAQNGQGQAGGAMVAEEEEDENLFADYRRR</sequence>
<feature type="compositionally biased region" description="Polar residues" evidence="1">
    <location>
        <begin position="234"/>
        <end position="244"/>
    </location>
</feature>
<evidence type="ECO:0008006" key="5">
    <source>
        <dbReference type="Google" id="ProtNLM"/>
    </source>
</evidence>
<feature type="signal peptide" evidence="2">
    <location>
        <begin position="1"/>
        <end position="23"/>
    </location>
</feature>
<gene>
    <name evidence="3" type="ORF">TWF730_007291</name>
</gene>
<dbReference type="EMBL" id="JAVHNS010000004">
    <property type="protein sequence ID" value="KAK6357935.1"/>
    <property type="molecule type" value="Genomic_DNA"/>
</dbReference>
<name>A0AAV9V7A6_9PEZI</name>